<dbReference type="Pfam" id="PF00010">
    <property type="entry name" value="HLH"/>
    <property type="match status" value="1"/>
</dbReference>
<evidence type="ECO:0000259" key="6">
    <source>
        <dbReference type="PROSITE" id="PS50888"/>
    </source>
</evidence>
<dbReference type="InterPro" id="IPR036638">
    <property type="entry name" value="HLH_DNA-bd_sf"/>
</dbReference>
<dbReference type="AlphaFoldDB" id="A0A6P4AJP4"/>
<dbReference type="SMART" id="SM00353">
    <property type="entry name" value="HLH"/>
    <property type="match status" value="1"/>
</dbReference>
<keyword evidence="3" id="KW-0238">DNA-binding</keyword>
<keyword evidence="4" id="KW-0804">Transcription</keyword>
<dbReference type="RefSeq" id="XP_015885984.1">
    <property type="nucleotide sequence ID" value="XM_016030498.2"/>
</dbReference>
<dbReference type="GO" id="GO:0005634">
    <property type="term" value="C:nucleus"/>
    <property type="evidence" value="ECO:0007669"/>
    <property type="project" value="UniProtKB-SubCell"/>
</dbReference>
<dbReference type="PANTHER" id="PTHR45844">
    <property type="entry name" value="TRANSCRIPTION FACTOR BHLH30"/>
    <property type="match status" value="1"/>
</dbReference>
<dbReference type="SUPFAM" id="SSF47459">
    <property type="entry name" value="HLH, helix-loop-helix DNA-binding domain"/>
    <property type="match status" value="1"/>
</dbReference>
<evidence type="ECO:0000256" key="5">
    <source>
        <dbReference type="ARBA" id="ARBA00023242"/>
    </source>
</evidence>
<dbReference type="InterPro" id="IPR011598">
    <property type="entry name" value="bHLH_dom"/>
</dbReference>
<feature type="domain" description="BHLH" evidence="6">
    <location>
        <begin position="49"/>
        <end position="98"/>
    </location>
</feature>
<protein>
    <submittedName>
        <fullName evidence="8 9">Transcription factor bHLH30</fullName>
    </submittedName>
</protein>
<keyword evidence="5" id="KW-0539">Nucleus</keyword>
<dbReference type="InterPro" id="IPR045865">
    <property type="entry name" value="ACT-like_dom_sf"/>
</dbReference>
<dbReference type="GeneID" id="107421281"/>
<sequence length="247" mass="27115">MLPFQKFYGFESWSGGLVQQPDSVADFMDGGDSLLSSASTKVEAARSVEACKSHKEAERRRRQRINAHLSTLRALLPNTTKTDKASLLAEVVHHVKELRKQAADVALHDRYLICGKETTGTELEPKPWPFPGESDEATLSYCDAGFVKATLCCEDRPGLNGDLMRAIRSVRATMVRAEMTTVGGRAKNVVVLEWASGSGQDEVRTLKRALKAVVENRVSGSGLGQMVSGNKRPRVYESFSEGEDELI</sequence>
<dbReference type="KEGG" id="zju:107421281"/>
<dbReference type="CDD" id="cd11455">
    <property type="entry name" value="bHLH_AtAIG1_like"/>
    <property type="match status" value="1"/>
</dbReference>
<gene>
    <name evidence="8 9" type="primary">LOC107421281</name>
</gene>
<dbReference type="SUPFAM" id="SSF55021">
    <property type="entry name" value="ACT-like"/>
    <property type="match status" value="1"/>
</dbReference>
<accession>A0A6P4AJP4</accession>
<reference evidence="9" key="1">
    <citation type="submission" date="2025-05" db="UniProtKB">
        <authorList>
            <consortium name="RefSeq"/>
        </authorList>
    </citation>
    <scope>IDENTIFICATION</scope>
    <source>
        <tissue evidence="8">In vitro plantlets</tissue>
        <tissue evidence="9">Seedling</tissue>
    </source>
</reference>
<dbReference type="InterPro" id="IPR045847">
    <property type="entry name" value="AIG1-like"/>
</dbReference>
<organism evidence="7 9">
    <name type="scientific">Ziziphus jujuba</name>
    <name type="common">Chinese jujube</name>
    <name type="synonym">Ziziphus sativa</name>
    <dbReference type="NCBI Taxonomy" id="326968"/>
    <lineage>
        <taxon>Eukaryota</taxon>
        <taxon>Viridiplantae</taxon>
        <taxon>Streptophyta</taxon>
        <taxon>Embryophyta</taxon>
        <taxon>Tracheophyta</taxon>
        <taxon>Spermatophyta</taxon>
        <taxon>Magnoliopsida</taxon>
        <taxon>eudicotyledons</taxon>
        <taxon>Gunneridae</taxon>
        <taxon>Pentapetalae</taxon>
        <taxon>rosids</taxon>
        <taxon>fabids</taxon>
        <taxon>Rosales</taxon>
        <taxon>Rhamnaceae</taxon>
        <taxon>Paliureae</taxon>
        <taxon>Ziziphus</taxon>
    </lineage>
</organism>
<dbReference type="Proteomes" id="UP001652623">
    <property type="component" value="Chromosome 5"/>
</dbReference>
<evidence type="ECO:0000313" key="8">
    <source>
        <dbReference type="RefSeq" id="XP_015885984.1"/>
    </source>
</evidence>
<evidence type="ECO:0000256" key="1">
    <source>
        <dbReference type="ARBA" id="ARBA00004123"/>
    </source>
</evidence>
<evidence type="ECO:0000256" key="2">
    <source>
        <dbReference type="ARBA" id="ARBA00023015"/>
    </source>
</evidence>
<name>A0A6P4AJP4_ZIZJJ</name>
<evidence type="ECO:0000313" key="7">
    <source>
        <dbReference type="Proteomes" id="UP001652623"/>
    </source>
</evidence>
<keyword evidence="7" id="KW-1185">Reference proteome</keyword>
<dbReference type="PANTHER" id="PTHR45844:SF16">
    <property type="entry name" value="TRANSCRIPTION FACTOR BHLH30-LIKE"/>
    <property type="match status" value="1"/>
</dbReference>
<dbReference type="GO" id="GO:0046983">
    <property type="term" value="F:protein dimerization activity"/>
    <property type="evidence" value="ECO:0007669"/>
    <property type="project" value="InterPro"/>
</dbReference>
<comment type="subcellular location">
    <subcellularLocation>
        <location evidence="1">Nucleus</location>
    </subcellularLocation>
</comment>
<dbReference type="Gene3D" id="4.10.280.10">
    <property type="entry name" value="Helix-loop-helix DNA-binding domain"/>
    <property type="match status" value="1"/>
</dbReference>
<dbReference type="GO" id="GO:0003700">
    <property type="term" value="F:DNA-binding transcription factor activity"/>
    <property type="evidence" value="ECO:0007669"/>
    <property type="project" value="InterPro"/>
</dbReference>
<evidence type="ECO:0000256" key="4">
    <source>
        <dbReference type="ARBA" id="ARBA00023163"/>
    </source>
</evidence>
<dbReference type="GO" id="GO:0003677">
    <property type="term" value="F:DNA binding"/>
    <property type="evidence" value="ECO:0007669"/>
    <property type="project" value="UniProtKB-KW"/>
</dbReference>
<evidence type="ECO:0000256" key="3">
    <source>
        <dbReference type="ARBA" id="ARBA00023125"/>
    </source>
</evidence>
<keyword evidence="2" id="KW-0805">Transcription regulation</keyword>
<dbReference type="RefSeq" id="XP_048331091.2">
    <property type="nucleotide sequence ID" value="XM_048475134.2"/>
</dbReference>
<dbReference type="PROSITE" id="PS50888">
    <property type="entry name" value="BHLH"/>
    <property type="match status" value="1"/>
</dbReference>
<evidence type="ECO:0000313" key="9">
    <source>
        <dbReference type="RefSeq" id="XP_048331091.2"/>
    </source>
</evidence>
<proteinExistence type="predicted"/>